<dbReference type="PROSITE" id="PS51257">
    <property type="entry name" value="PROKAR_LIPOPROTEIN"/>
    <property type="match status" value="1"/>
</dbReference>
<gene>
    <name evidence="2" type="ORF">QRD02_11145</name>
</gene>
<evidence type="ECO:0000313" key="2">
    <source>
        <dbReference type="EMBL" id="MDN3724941.1"/>
    </source>
</evidence>
<accession>A0ABT8DLT9</accession>
<reference evidence="2 3" key="1">
    <citation type="submission" date="2023-06" db="EMBL/GenBank/DDBJ databases">
        <authorList>
            <person name="Ye Y.-Q."/>
            <person name="Du Z.-J."/>
        </authorList>
    </citation>
    <scope>NUCLEOTIDE SEQUENCE [LARGE SCALE GENOMIC DNA]</scope>
    <source>
        <strain evidence="2 3">SDUM287046</strain>
    </source>
</reference>
<organism evidence="2 3">
    <name type="scientific">Aequorivita aurantiaca</name>
    <dbReference type="NCBI Taxonomy" id="3053356"/>
    <lineage>
        <taxon>Bacteria</taxon>
        <taxon>Pseudomonadati</taxon>
        <taxon>Bacteroidota</taxon>
        <taxon>Flavobacteriia</taxon>
        <taxon>Flavobacteriales</taxon>
        <taxon>Flavobacteriaceae</taxon>
        <taxon>Aequorivita</taxon>
    </lineage>
</organism>
<protein>
    <submittedName>
        <fullName evidence="2">DUF1732 domain-containing protein</fullName>
    </submittedName>
</protein>
<proteinExistence type="predicted"/>
<dbReference type="EMBL" id="JAUGQQ010000007">
    <property type="protein sequence ID" value="MDN3724941.1"/>
    <property type="molecule type" value="Genomic_DNA"/>
</dbReference>
<feature type="coiled-coil region" evidence="1">
    <location>
        <begin position="23"/>
        <end position="92"/>
    </location>
</feature>
<keyword evidence="1" id="KW-0175">Coiled coil</keyword>
<evidence type="ECO:0000256" key="1">
    <source>
        <dbReference type="SAM" id="Coils"/>
    </source>
</evidence>
<comment type="caution">
    <text evidence="2">The sequence shown here is derived from an EMBL/GenBank/DDBJ whole genome shotgun (WGS) entry which is preliminary data.</text>
</comment>
<dbReference type="RefSeq" id="WP_290255031.1">
    <property type="nucleotide sequence ID" value="NZ_JAUGQQ010000007.1"/>
</dbReference>
<keyword evidence="3" id="KW-1185">Reference proteome</keyword>
<dbReference type="Proteomes" id="UP001244787">
    <property type="component" value="Unassembled WGS sequence"/>
</dbReference>
<sequence length="94" mass="10569">MKLKLSIILALIVGTFFTSCEYGRKAEEELNRLNSHAEELDAMLNENLEKITELDSILPETQRSLKKADSIVKDASSTLDSLNKKVEGIQNLFN</sequence>
<name>A0ABT8DLT9_9FLAO</name>
<evidence type="ECO:0000313" key="3">
    <source>
        <dbReference type="Proteomes" id="UP001244787"/>
    </source>
</evidence>